<evidence type="ECO:0000313" key="1">
    <source>
        <dbReference type="EMBL" id="KAJ8492488.1"/>
    </source>
</evidence>
<comment type="caution">
    <text evidence="1">The sequence shown here is derived from an EMBL/GenBank/DDBJ whole genome shotgun (WGS) entry which is preliminary data.</text>
</comment>
<sequence length="93" mass="10535">MLRPQNRCFALRTDASPSEPMLRPQRNHTMGKILGSPSSLLLMQRPATSLYNITAHLPVVESIGFSLLLVIDIRQRKGLKKQITPLPKYQNQL</sequence>
<gene>
    <name evidence="1" type="ORF">OPV22_014209</name>
</gene>
<dbReference type="EMBL" id="JAQQAF010000004">
    <property type="protein sequence ID" value="KAJ8492488.1"/>
    <property type="molecule type" value="Genomic_DNA"/>
</dbReference>
<dbReference type="Proteomes" id="UP001222027">
    <property type="component" value="Unassembled WGS sequence"/>
</dbReference>
<evidence type="ECO:0000313" key="2">
    <source>
        <dbReference type="Proteomes" id="UP001222027"/>
    </source>
</evidence>
<accession>A0AAV8PJV9</accession>
<organism evidence="1 2">
    <name type="scientific">Ensete ventricosum</name>
    <name type="common">Abyssinian banana</name>
    <name type="synonym">Musa ensete</name>
    <dbReference type="NCBI Taxonomy" id="4639"/>
    <lineage>
        <taxon>Eukaryota</taxon>
        <taxon>Viridiplantae</taxon>
        <taxon>Streptophyta</taxon>
        <taxon>Embryophyta</taxon>
        <taxon>Tracheophyta</taxon>
        <taxon>Spermatophyta</taxon>
        <taxon>Magnoliopsida</taxon>
        <taxon>Liliopsida</taxon>
        <taxon>Zingiberales</taxon>
        <taxon>Musaceae</taxon>
        <taxon>Ensete</taxon>
    </lineage>
</organism>
<reference evidence="1 2" key="1">
    <citation type="submission" date="2022-12" db="EMBL/GenBank/DDBJ databases">
        <title>Chromosome-scale assembly of the Ensete ventricosum genome.</title>
        <authorList>
            <person name="Dussert Y."/>
            <person name="Stocks J."/>
            <person name="Wendawek A."/>
            <person name="Woldeyes F."/>
            <person name="Nichols R.A."/>
            <person name="Borrell J.S."/>
        </authorList>
    </citation>
    <scope>NUCLEOTIDE SEQUENCE [LARGE SCALE GENOMIC DNA]</scope>
    <source>
        <strain evidence="2">cv. Maze</strain>
        <tissue evidence="1">Seeds</tissue>
    </source>
</reference>
<protein>
    <submittedName>
        <fullName evidence="1">Uncharacterized protein</fullName>
    </submittedName>
</protein>
<proteinExistence type="predicted"/>
<dbReference type="AlphaFoldDB" id="A0AAV8PJV9"/>
<keyword evidence="2" id="KW-1185">Reference proteome</keyword>
<name>A0AAV8PJV9_ENSVE</name>